<accession>A0A9I9E5B3</accession>
<protein>
    <submittedName>
        <fullName evidence="2">Uncharacterized protein</fullName>
    </submittedName>
</protein>
<reference evidence="2" key="1">
    <citation type="submission" date="2023-03" db="UniProtKB">
        <authorList>
            <consortium name="EnsemblPlants"/>
        </authorList>
    </citation>
    <scope>IDENTIFICATION</scope>
</reference>
<dbReference type="GO" id="GO:0008270">
    <property type="term" value="F:zinc ion binding"/>
    <property type="evidence" value="ECO:0007669"/>
    <property type="project" value="InterPro"/>
</dbReference>
<evidence type="ECO:0000256" key="1">
    <source>
        <dbReference type="SAM" id="MobiDB-lite"/>
    </source>
</evidence>
<dbReference type="Gramene" id="MELO3C028995.2.1">
    <property type="protein sequence ID" value="MELO3C028995.2.1"/>
    <property type="gene ID" value="MELO3C028995.2"/>
</dbReference>
<feature type="region of interest" description="Disordered" evidence="1">
    <location>
        <begin position="67"/>
        <end position="91"/>
    </location>
</feature>
<evidence type="ECO:0000313" key="2">
    <source>
        <dbReference type="EnsemblPlants" id="MELO3C028995.2.1"/>
    </source>
</evidence>
<dbReference type="InterPro" id="IPR036875">
    <property type="entry name" value="Znf_CCHC_sf"/>
</dbReference>
<dbReference type="EnsemblPlants" id="MELO3C028995.2.1">
    <property type="protein sequence ID" value="MELO3C028995.2.1"/>
    <property type="gene ID" value="MELO3C028995.2"/>
</dbReference>
<name>A0A9I9E5B3_CUCME</name>
<dbReference type="SUPFAM" id="SSF57756">
    <property type="entry name" value="Retrovirus zinc finger-like domains"/>
    <property type="match status" value="1"/>
</dbReference>
<proteinExistence type="predicted"/>
<organism evidence="2">
    <name type="scientific">Cucumis melo</name>
    <name type="common">Muskmelon</name>
    <dbReference type="NCBI Taxonomy" id="3656"/>
    <lineage>
        <taxon>Eukaryota</taxon>
        <taxon>Viridiplantae</taxon>
        <taxon>Streptophyta</taxon>
        <taxon>Embryophyta</taxon>
        <taxon>Tracheophyta</taxon>
        <taxon>Spermatophyta</taxon>
        <taxon>Magnoliopsida</taxon>
        <taxon>eudicotyledons</taxon>
        <taxon>Gunneridae</taxon>
        <taxon>Pentapetalae</taxon>
        <taxon>rosids</taxon>
        <taxon>fabids</taxon>
        <taxon>Cucurbitales</taxon>
        <taxon>Cucurbitaceae</taxon>
        <taxon>Benincaseae</taxon>
        <taxon>Cucumis</taxon>
    </lineage>
</organism>
<dbReference type="GO" id="GO:0003676">
    <property type="term" value="F:nucleic acid binding"/>
    <property type="evidence" value="ECO:0007669"/>
    <property type="project" value="InterPro"/>
</dbReference>
<dbReference type="AlphaFoldDB" id="A0A9I9E5B3"/>
<sequence>MLYLVELPDSIRYLESRLDEIFEKTDMIDAVAGRVEGLPIQELLARVNTLEANTNVGITVNYERGDNRIPHQSNTENTWRRPNNRSPPKRPLSCFICGKPHLARECPNKVDFHAFQASLIADSDDKPNQDEDEAGLIDGGERTRIGAIKYLSSLQKKSRERNSRAQEEPPSVEILLGALEKPGETVRKDTLRVDRSRGVKHLPKSDDRPRQCRVRTTKAKGLEKNCVTRHEAYEFPVMAGRKALFCAKPDERTESCGKVPPRWVVERRRHSVEREPRVSGHLQWFKASHDRGAKSWVRRCDQDS</sequence>